<name>A0A5C2RSH0_9APHY</name>
<proteinExistence type="predicted"/>
<feature type="region of interest" description="Disordered" evidence="1">
    <location>
        <begin position="379"/>
        <end position="401"/>
    </location>
</feature>
<gene>
    <name evidence="2" type="ORF">L227DRAFT_657790</name>
</gene>
<accession>A0A5C2RSH0</accession>
<keyword evidence="3" id="KW-1185">Reference proteome</keyword>
<dbReference type="AlphaFoldDB" id="A0A5C2RSH0"/>
<sequence length="401" mass="44858">MRTISPTTGAALQQLFFQVYRSGTLRTLRMDHSEAILASREGLGMAVARLTTLKDLLLGAAGERCVQLLSILRSRLVTATIAFDCQDQRWIRATDSHYAPDTRDPVRLLAQSRETLIALDVSSPGYPSNHISEYPLLTLLEIDSPTPPSVAHFLPAFPALRCLNISGNCENRSRWVDDDVLRTLNIAHQVLHGSWQSLNIVGASTFILWLMGLRCTVRWLNVSLMHDFELDLLSDVLSDSRPTKVLLTIHEAAKFMDVRCLTALCSARIPRIKTLHLCVRLGCRDADLDVDLLLNTVQWVAQVLRLTSLKLILDCRDLVAHYHSDSFQSSGNKDVQWRTLHPIEVSLAFLSLGAVARRYQSAVPTLFMTEVEVRQHFTRDDDTASASSRRGPLPALNSVEI</sequence>
<dbReference type="EMBL" id="ML122310">
    <property type="protein sequence ID" value="RPD54111.1"/>
    <property type="molecule type" value="Genomic_DNA"/>
</dbReference>
<evidence type="ECO:0000256" key="1">
    <source>
        <dbReference type="SAM" id="MobiDB-lite"/>
    </source>
</evidence>
<evidence type="ECO:0000313" key="3">
    <source>
        <dbReference type="Proteomes" id="UP000313359"/>
    </source>
</evidence>
<evidence type="ECO:0000313" key="2">
    <source>
        <dbReference type="EMBL" id="RPD54111.1"/>
    </source>
</evidence>
<protein>
    <recommendedName>
        <fullName evidence="4">F-box domain-containing protein</fullName>
    </recommendedName>
</protein>
<dbReference type="Proteomes" id="UP000313359">
    <property type="component" value="Unassembled WGS sequence"/>
</dbReference>
<dbReference type="OrthoDB" id="2746429at2759"/>
<evidence type="ECO:0008006" key="4">
    <source>
        <dbReference type="Google" id="ProtNLM"/>
    </source>
</evidence>
<organism evidence="2 3">
    <name type="scientific">Lentinus tigrinus ALCF2SS1-6</name>
    <dbReference type="NCBI Taxonomy" id="1328759"/>
    <lineage>
        <taxon>Eukaryota</taxon>
        <taxon>Fungi</taxon>
        <taxon>Dikarya</taxon>
        <taxon>Basidiomycota</taxon>
        <taxon>Agaricomycotina</taxon>
        <taxon>Agaricomycetes</taxon>
        <taxon>Polyporales</taxon>
        <taxon>Polyporaceae</taxon>
        <taxon>Lentinus</taxon>
    </lineage>
</organism>
<reference evidence="2" key="1">
    <citation type="journal article" date="2018" name="Genome Biol. Evol.">
        <title>Genomics and development of Lentinus tigrinus, a white-rot wood-decaying mushroom with dimorphic fruiting bodies.</title>
        <authorList>
            <person name="Wu B."/>
            <person name="Xu Z."/>
            <person name="Knudson A."/>
            <person name="Carlson A."/>
            <person name="Chen N."/>
            <person name="Kovaka S."/>
            <person name="LaButti K."/>
            <person name="Lipzen A."/>
            <person name="Pennachio C."/>
            <person name="Riley R."/>
            <person name="Schakwitz W."/>
            <person name="Umezawa K."/>
            <person name="Ohm R.A."/>
            <person name="Grigoriev I.V."/>
            <person name="Nagy L.G."/>
            <person name="Gibbons J."/>
            <person name="Hibbett D."/>
        </authorList>
    </citation>
    <scope>NUCLEOTIDE SEQUENCE [LARGE SCALE GENOMIC DNA]</scope>
    <source>
        <strain evidence="2">ALCF2SS1-6</strain>
    </source>
</reference>